<evidence type="ECO:0000313" key="13">
    <source>
        <dbReference type="EMBL" id="OMI09825.1"/>
    </source>
</evidence>
<dbReference type="InterPro" id="IPR036890">
    <property type="entry name" value="HATPase_C_sf"/>
</dbReference>
<dbReference type="FunFam" id="1.10.287.130:FF:000040">
    <property type="entry name" value="PAS domain-containing sensor histidine kinase"/>
    <property type="match status" value="1"/>
</dbReference>
<dbReference type="SUPFAM" id="SSF55785">
    <property type="entry name" value="PYP-like sensor domain (PAS domain)"/>
    <property type="match status" value="4"/>
</dbReference>
<keyword evidence="5" id="KW-0547">Nucleotide-binding</keyword>
<evidence type="ECO:0000259" key="12">
    <source>
        <dbReference type="PROSITE" id="PS50112"/>
    </source>
</evidence>
<dbReference type="GO" id="GO:0006355">
    <property type="term" value="P:regulation of DNA-templated transcription"/>
    <property type="evidence" value="ECO:0007669"/>
    <property type="project" value="InterPro"/>
</dbReference>
<dbReference type="InterPro" id="IPR003594">
    <property type="entry name" value="HATPase_dom"/>
</dbReference>
<dbReference type="SUPFAM" id="SSF55874">
    <property type="entry name" value="ATPase domain of HSP90 chaperone/DNA topoisomerase II/histidine kinase"/>
    <property type="match status" value="1"/>
</dbReference>
<sequence length="734" mass="84796">MEETLDLKESLNLQNQLKQLRKENKKLKADLHQYELMFNGTLDAIFILDQQMKIVQANDAACNILQSHKKNLLNRSALDFLHAIPPDEVNQNIHRFLERGYTKKEVAIRLDNGSVKYIEFTASKGIGEDCFFVVMRDISSKKILERERTINEKLFKDLFHRAVEGIVIFDKQGCFIDANQSFCQSFEIKKDELSKLKLSQFVPSENRSRLDKIWSALFRRGKAKGELPVRLRSGENRLFELTITSNILNGFYMSIMRDITEKRSMEKQLFKSEERFREVFENAMDAIVLMGTDGRVVKANQTACKIFELPMDKLLNKKITDFIDKNDKRYQFIRKQYSEKGEIREELLFRMGNGQYKELEFTAKRIMFDSQHLTILRNVSDRKRMEKELRESELKFRKVFNGSMDGIVLFNNQYEIIDANPLAGKILSLPLEQLKTSNLLDVISAYRIENAASLAAAISFEEMDNDIPFLLTDQKRILEFSFKRNIIQNMNLAMLRDVTERKELEERLRKSDTLHVVGELAAGIAHEIRNPMTALKGFIQLLKGSIKEDHTLYFNVITSELKRIESIITEFLILAKPQAIMYEEKNVVKIMQDTMDLLHAQANLDNVQMHLSCRGQIPLIYCEPNQLKQVFINVLKNAIEVMPDGGNVYVSIKPKGSDHIVVSLTDEGIGMTEDKLKRLGEPFYTTKERGTGLGLMVSYKIIEEHKGKIEVESEAGKGTTFHLTLPIRQQQEEA</sequence>
<evidence type="ECO:0000259" key="11">
    <source>
        <dbReference type="PROSITE" id="PS50109"/>
    </source>
</evidence>
<keyword evidence="9" id="KW-0902">Two-component regulatory system</keyword>
<gene>
    <name evidence="13" type="ORF">BW143_00880</name>
</gene>
<keyword evidence="7" id="KW-0067">ATP-binding</keyword>
<name>A0A1R1QYY3_9BACI</name>
<organism evidence="13 14">
    <name type="scientific">Bacillus swezeyi</name>
    <dbReference type="NCBI Taxonomy" id="1925020"/>
    <lineage>
        <taxon>Bacteria</taxon>
        <taxon>Bacillati</taxon>
        <taxon>Bacillota</taxon>
        <taxon>Bacilli</taxon>
        <taxon>Bacillales</taxon>
        <taxon>Bacillaceae</taxon>
        <taxon>Bacillus</taxon>
    </lineage>
</organism>
<dbReference type="Pfam" id="PF13426">
    <property type="entry name" value="PAS_9"/>
    <property type="match status" value="1"/>
</dbReference>
<feature type="coiled-coil region" evidence="10">
    <location>
        <begin position="10"/>
        <end position="37"/>
    </location>
</feature>
<dbReference type="SMART" id="SM00091">
    <property type="entry name" value="PAS"/>
    <property type="match status" value="4"/>
</dbReference>
<keyword evidence="10" id="KW-0175">Coiled coil</keyword>
<evidence type="ECO:0000256" key="2">
    <source>
        <dbReference type="ARBA" id="ARBA00012438"/>
    </source>
</evidence>
<evidence type="ECO:0000256" key="5">
    <source>
        <dbReference type="ARBA" id="ARBA00022741"/>
    </source>
</evidence>
<dbReference type="Gene3D" id="3.30.565.10">
    <property type="entry name" value="Histidine kinase-like ATPase, C-terminal domain"/>
    <property type="match status" value="1"/>
</dbReference>
<dbReference type="PANTHER" id="PTHR43065:SF34">
    <property type="entry name" value="SPORULATION KINASE A"/>
    <property type="match status" value="1"/>
</dbReference>
<protein>
    <recommendedName>
        <fullName evidence="2">histidine kinase</fullName>
        <ecNumber evidence="2">2.7.13.3</ecNumber>
    </recommendedName>
</protein>
<dbReference type="SUPFAM" id="SSF47384">
    <property type="entry name" value="Homodimeric domain of signal transducing histidine kinase"/>
    <property type="match status" value="1"/>
</dbReference>
<keyword evidence="6 13" id="KW-0418">Kinase</keyword>
<dbReference type="GO" id="GO:0005524">
    <property type="term" value="F:ATP binding"/>
    <property type="evidence" value="ECO:0007669"/>
    <property type="project" value="UniProtKB-KW"/>
</dbReference>
<dbReference type="EMBL" id="MTJL01000002">
    <property type="protein sequence ID" value="OMI09825.1"/>
    <property type="molecule type" value="Genomic_DNA"/>
</dbReference>
<reference evidence="13 14" key="1">
    <citation type="submission" date="2017-01" db="EMBL/GenBank/DDBJ databases">
        <title>Bacillus phylogenomics.</title>
        <authorList>
            <person name="Dunlap C."/>
        </authorList>
    </citation>
    <scope>NUCLEOTIDE SEQUENCE [LARGE SCALE GENOMIC DNA]</scope>
    <source>
        <strain evidence="13 14">NRRL B-41282</strain>
    </source>
</reference>
<dbReference type="GO" id="GO:0030435">
    <property type="term" value="P:sporulation resulting in formation of a cellular spore"/>
    <property type="evidence" value="ECO:0007669"/>
    <property type="project" value="UniProtKB-KW"/>
</dbReference>
<dbReference type="Pfam" id="PF00989">
    <property type="entry name" value="PAS"/>
    <property type="match status" value="1"/>
</dbReference>
<proteinExistence type="predicted"/>
<dbReference type="PANTHER" id="PTHR43065">
    <property type="entry name" value="SENSOR HISTIDINE KINASE"/>
    <property type="match status" value="1"/>
</dbReference>
<dbReference type="InterPro" id="IPR004358">
    <property type="entry name" value="Sig_transdc_His_kin-like_C"/>
</dbReference>
<feature type="domain" description="PAS" evidence="12">
    <location>
        <begin position="30"/>
        <end position="100"/>
    </location>
</feature>
<dbReference type="Gene3D" id="1.10.287.130">
    <property type="match status" value="1"/>
</dbReference>
<dbReference type="InterPro" id="IPR013656">
    <property type="entry name" value="PAS_4"/>
</dbReference>
<dbReference type="InterPro" id="IPR003661">
    <property type="entry name" value="HisK_dim/P_dom"/>
</dbReference>
<keyword evidence="4" id="KW-0808">Transferase</keyword>
<evidence type="ECO:0000256" key="6">
    <source>
        <dbReference type="ARBA" id="ARBA00022777"/>
    </source>
</evidence>
<evidence type="ECO:0000256" key="9">
    <source>
        <dbReference type="ARBA" id="ARBA00023012"/>
    </source>
</evidence>
<feature type="domain" description="Histidine kinase" evidence="11">
    <location>
        <begin position="523"/>
        <end position="729"/>
    </location>
</feature>
<dbReference type="Pfam" id="PF13188">
    <property type="entry name" value="PAS_8"/>
    <property type="match status" value="1"/>
</dbReference>
<feature type="domain" description="PAS" evidence="12">
    <location>
        <begin position="272"/>
        <end position="328"/>
    </location>
</feature>
<dbReference type="InterPro" id="IPR035965">
    <property type="entry name" value="PAS-like_dom_sf"/>
</dbReference>
<dbReference type="InterPro" id="IPR005467">
    <property type="entry name" value="His_kinase_dom"/>
</dbReference>
<dbReference type="SMART" id="SM00387">
    <property type="entry name" value="HATPase_c"/>
    <property type="match status" value="1"/>
</dbReference>
<comment type="catalytic activity">
    <reaction evidence="1">
        <text>ATP + protein L-histidine = ADP + protein N-phospho-L-histidine.</text>
        <dbReference type="EC" id="2.7.13.3"/>
    </reaction>
</comment>
<dbReference type="Pfam" id="PF08448">
    <property type="entry name" value="PAS_4"/>
    <property type="match status" value="1"/>
</dbReference>
<dbReference type="InterPro" id="IPR000014">
    <property type="entry name" value="PAS"/>
</dbReference>
<evidence type="ECO:0000256" key="8">
    <source>
        <dbReference type="ARBA" id="ARBA00022969"/>
    </source>
</evidence>
<dbReference type="NCBIfam" id="TIGR00229">
    <property type="entry name" value="sensory_box"/>
    <property type="match status" value="4"/>
</dbReference>
<dbReference type="AlphaFoldDB" id="A0A1R1QYY3"/>
<evidence type="ECO:0000313" key="14">
    <source>
        <dbReference type="Proteomes" id="UP000187367"/>
    </source>
</evidence>
<evidence type="ECO:0000256" key="3">
    <source>
        <dbReference type="ARBA" id="ARBA00022553"/>
    </source>
</evidence>
<dbReference type="Gene3D" id="3.30.450.20">
    <property type="entry name" value="PAS domain"/>
    <property type="match status" value="4"/>
</dbReference>
<dbReference type="CDD" id="cd00082">
    <property type="entry name" value="HisKA"/>
    <property type="match status" value="1"/>
</dbReference>
<dbReference type="InterPro" id="IPR036097">
    <property type="entry name" value="HisK_dim/P_sf"/>
</dbReference>
<dbReference type="SMART" id="SM00388">
    <property type="entry name" value="HisKA"/>
    <property type="match status" value="1"/>
</dbReference>
<evidence type="ECO:0000256" key="10">
    <source>
        <dbReference type="SAM" id="Coils"/>
    </source>
</evidence>
<dbReference type="Pfam" id="PF00512">
    <property type="entry name" value="HisKA"/>
    <property type="match status" value="1"/>
</dbReference>
<evidence type="ECO:0000256" key="4">
    <source>
        <dbReference type="ARBA" id="ARBA00022679"/>
    </source>
</evidence>
<evidence type="ECO:0000256" key="7">
    <source>
        <dbReference type="ARBA" id="ARBA00022840"/>
    </source>
</evidence>
<accession>A0A1R1QYY3</accession>
<dbReference type="EC" id="2.7.13.3" evidence="2"/>
<dbReference type="PRINTS" id="PR00344">
    <property type="entry name" value="BCTRLSENSOR"/>
</dbReference>
<dbReference type="GO" id="GO:0000155">
    <property type="term" value="F:phosphorelay sensor kinase activity"/>
    <property type="evidence" value="ECO:0007669"/>
    <property type="project" value="InterPro"/>
</dbReference>
<dbReference type="InterPro" id="IPR013767">
    <property type="entry name" value="PAS_fold"/>
</dbReference>
<dbReference type="Pfam" id="PF02518">
    <property type="entry name" value="HATPase_c"/>
    <property type="match status" value="1"/>
</dbReference>
<evidence type="ECO:0000256" key="1">
    <source>
        <dbReference type="ARBA" id="ARBA00000085"/>
    </source>
</evidence>
<dbReference type="RefSeq" id="WP_076797433.1">
    <property type="nucleotide sequence ID" value="NZ_JARMMH010000013.1"/>
</dbReference>
<keyword evidence="8" id="KW-0749">Sporulation</keyword>
<dbReference type="PROSITE" id="PS50109">
    <property type="entry name" value="HIS_KIN"/>
    <property type="match status" value="1"/>
</dbReference>
<dbReference type="PROSITE" id="PS50112">
    <property type="entry name" value="PAS"/>
    <property type="match status" value="2"/>
</dbReference>
<comment type="caution">
    <text evidence="13">The sequence shown here is derived from an EMBL/GenBank/DDBJ whole genome shotgun (WGS) entry which is preliminary data.</text>
</comment>
<keyword evidence="14" id="KW-1185">Reference proteome</keyword>
<dbReference type="Proteomes" id="UP000187367">
    <property type="component" value="Unassembled WGS sequence"/>
</dbReference>
<dbReference type="CDD" id="cd00130">
    <property type="entry name" value="PAS"/>
    <property type="match status" value="3"/>
</dbReference>
<keyword evidence="3" id="KW-0597">Phosphoprotein</keyword>